<dbReference type="RefSeq" id="WP_257959204.1">
    <property type="nucleotide sequence ID" value="NZ_CP102780.1"/>
</dbReference>
<gene>
    <name evidence="1" type="ORF">NTU39_03520</name>
</gene>
<sequence length="152" mass="15934">MNVSAQTVAQQITTSEIQQAGTTSPPAEGFNADLEGTRNVAWFEDGAATTGAQVDGATGLLAPMSCGLASGGGGGSECGQRIVDMMKAAAAERIAIWEKLLSDCNKSELETFKSYFKGNLIPQMFDGKDWHLARAAIASAEMRLSVQPESST</sequence>
<dbReference type="EMBL" id="CP102780">
    <property type="protein sequence ID" value="UVA80105.1"/>
    <property type="molecule type" value="Genomic_DNA"/>
</dbReference>
<accession>A0ABY5QI39</accession>
<protein>
    <submittedName>
        <fullName evidence="1">Uncharacterized protein</fullName>
    </submittedName>
</protein>
<dbReference type="Proteomes" id="UP001058980">
    <property type="component" value="Chromosome"/>
</dbReference>
<evidence type="ECO:0000313" key="1">
    <source>
        <dbReference type="EMBL" id="UVA80105.1"/>
    </source>
</evidence>
<name>A0ABY5QI39_9BURK</name>
<reference evidence="1" key="1">
    <citation type="submission" date="2022-08" db="EMBL/GenBank/DDBJ databases">
        <title>Multi-unit outbreak of Pandoraea commovens among non-cystic fibrosis intensive care patients from 2019 to 2021 in Berlin, Germany.</title>
        <authorList>
            <person name="Menzel P."/>
        </authorList>
    </citation>
    <scope>NUCLEOTIDE SEQUENCE</scope>
    <source>
        <strain evidence="1">LB-19-202-79</strain>
    </source>
</reference>
<proteinExistence type="predicted"/>
<evidence type="ECO:0000313" key="2">
    <source>
        <dbReference type="Proteomes" id="UP001058980"/>
    </source>
</evidence>
<organism evidence="1 2">
    <name type="scientific">Pandoraea commovens</name>
    <dbReference type="NCBI Taxonomy" id="2508289"/>
    <lineage>
        <taxon>Bacteria</taxon>
        <taxon>Pseudomonadati</taxon>
        <taxon>Pseudomonadota</taxon>
        <taxon>Betaproteobacteria</taxon>
        <taxon>Burkholderiales</taxon>
        <taxon>Burkholderiaceae</taxon>
        <taxon>Pandoraea</taxon>
    </lineage>
</organism>
<keyword evidence="2" id="KW-1185">Reference proteome</keyword>